<feature type="compositionally biased region" description="Basic and acidic residues" evidence="1">
    <location>
        <begin position="18"/>
        <end position="32"/>
    </location>
</feature>
<dbReference type="AlphaFoldDB" id="A0A2U3ENL7"/>
<name>A0A2U3ENL7_PURLI</name>
<dbReference type="EMBL" id="LCWV01000001">
    <property type="protein sequence ID" value="PWI76094.1"/>
    <property type="molecule type" value="Genomic_DNA"/>
</dbReference>
<gene>
    <name evidence="2" type="ORF">PCL_03288</name>
</gene>
<sequence>MAPLERVSRTRPVGVLDVDAHKQGDEPDHDAHDDDADDRGTGAAVAVASRELPEEEASPTGAAKQSQLILDFRRRQDACEGSCRHLDGNCIVCTQFERKTLFILSQANLVRTTNLFVFMFVAATPFPSDERGAAAVALGQSCRPSRMSNMDITHRRPRAQSLLRLATNLGLTVDDDNDNGHANCTQQTGS</sequence>
<evidence type="ECO:0000256" key="1">
    <source>
        <dbReference type="SAM" id="MobiDB-lite"/>
    </source>
</evidence>
<reference evidence="2 3" key="1">
    <citation type="journal article" date="2016" name="Front. Microbiol.">
        <title>Genome and transcriptome sequences reveal the specific parasitism of the nematophagous Purpureocillium lilacinum 36-1.</title>
        <authorList>
            <person name="Xie J."/>
            <person name="Li S."/>
            <person name="Mo C."/>
            <person name="Xiao X."/>
            <person name="Peng D."/>
            <person name="Wang G."/>
            <person name="Xiao Y."/>
        </authorList>
    </citation>
    <scope>NUCLEOTIDE SEQUENCE [LARGE SCALE GENOMIC DNA]</scope>
    <source>
        <strain evidence="2 3">36-1</strain>
    </source>
</reference>
<comment type="caution">
    <text evidence="2">The sequence shown here is derived from an EMBL/GenBank/DDBJ whole genome shotgun (WGS) entry which is preliminary data.</text>
</comment>
<protein>
    <submittedName>
        <fullName evidence="2">Uncharacterized protein</fullName>
    </submittedName>
</protein>
<proteinExistence type="predicted"/>
<feature type="region of interest" description="Disordered" evidence="1">
    <location>
        <begin position="1"/>
        <end position="45"/>
    </location>
</feature>
<evidence type="ECO:0000313" key="3">
    <source>
        <dbReference type="Proteomes" id="UP000245956"/>
    </source>
</evidence>
<accession>A0A2U3ENL7</accession>
<organism evidence="2 3">
    <name type="scientific">Purpureocillium lilacinum</name>
    <name type="common">Paecilomyces lilacinus</name>
    <dbReference type="NCBI Taxonomy" id="33203"/>
    <lineage>
        <taxon>Eukaryota</taxon>
        <taxon>Fungi</taxon>
        <taxon>Dikarya</taxon>
        <taxon>Ascomycota</taxon>
        <taxon>Pezizomycotina</taxon>
        <taxon>Sordariomycetes</taxon>
        <taxon>Hypocreomycetidae</taxon>
        <taxon>Hypocreales</taxon>
        <taxon>Ophiocordycipitaceae</taxon>
        <taxon>Purpureocillium</taxon>
    </lineage>
</organism>
<evidence type="ECO:0000313" key="2">
    <source>
        <dbReference type="EMBL" id="PWI76094.1"/>
    </source>
</evidence>
<dbReference type="Proteomes" id="UP000245956">
    <property type="component" value="Unassembled WGS sequence"/>
</dbReference>